<dbReference type="GeneTree" id="ENSGT00940000158259"/>
<evidence type="ECO:0000259" key="14">
    <source>
        <dbReference type="Pfam" id="PF07565"/>
    </source>
</evidence>
<feature type="domain" description="Band 3 cytoplasmic" evidence="14">
    <location>
        <begin position="135"/>
        <end position="266"/>
    </location>
</feature>
<evidence type="ECO:0000256" key="8">
    <source>
        <dbReference type="ARBA" id="ARBA00023065"/>
    </source>
</evidence>
<feature type="domain" description="Band 3 cytoplasmic" evidence="14">
    <location>
        <begin position="37"/>
        <end position="121"/>
    </location>
</feature>
<evidence type="ECO:0000256" key="7">
    <source>
        <dbReference type="ARBA" id="ARBA00022989"/>
    </source>
</evidence>
<dbReference type="PANTHER" id="PTHR11453">
    <property type="entry name" value="ANION EXCHANGE PROTEIN"/>
    <property type="match status" value="1"/>
</dbReference>
<evidence type="ECO:0000256" key="12">
    <source>
        <dbReference type="SAM" id="MobiDB-lite"/>
    </source>
</evidence>
<evidence type="ECO:0000313" key="16">
    <source>
        <dbReference type="Proteomes" id="UP000694565"/>
    </source>
</evidence>
<sequence length="863" mass="96425">HRLAPPVGTGGSVPLCLASRRRPAGRGPRDGSAPEGEVFVELNELIMDKNQEMQWKETARWIKFEEDVEEETDRWGKPHVASLSFRSLLELRKTISMSPSTGAVLLDLDQKTLPALVTSVLRYPDCASRVALDLQKETVSVSGMHRSKSKHELKLLEKIPENAEATVVLVGSVDFLEQPTMAFVRLQEAVELESVLEVPVPVRFLFVLLGPPTTSMDYHQIGRSISTLMSDKQFHEAGYLADDRQDLLNAINSFLDCSIVLPPSEMGGDELLRSVARFQREMLRKREEQGGKLAKEPKSHEEKDDPLERTRRPFGGLVRDVRRRYPKYLSDFKDALNSQCMAAVIFIYFAALSPAITFGGLLGEKTDGLIGVSELIVSTSVQGVIFCLLGAQPLLVVGFSGPLLVFEEAFYSFCKANSMEYLTGRVWIGFWLVVIVIVMVAFEGSFLVRFVSRFTQEIFSFLISLIFICETFIKLGRIFKEHPLTSCSLNGTEGDAWTENVTLALSNGTLPVKEEVRGQPNTALLSLVLMAGTFFIAFYLRKFKNSAFFPGRLRRMIGDFGVPIAILIMVLVDYSMNDTYTQKLSVPHGFSVTSPSKRGWIISPLGTNGEFPVWMMFACCLPALLVFILIFMETQITTLIVSKKERMLMKGSGFHLDLLLIVVLGGCSALFGLPWMAAATVRSVTHVNALTVMSKAVAPGDKPRIQEVKEQRVTGLLVAIMVGMSIVIGDLLRQIPLAVLFGIFLYMGVMSLNGIQLTERMMLLLMPPKYHPDHTYVRKVRTLRMHLFTCIQVVCLAALWAVMSTQASLAFPFVLILTIPVKMFLLSRIFTPREIACLDADDAEPKFDERECHDEYSEMHMPV</sequence>
<feature type="transmembrane region" description="Helical" evidence="11">
    <location>
        <begin position="560"/>
        <end position="576"/>
    </location>
</feature>
<feature type="domain" description="Bicarbonate transporter-like transmembrane" evidence="13">
    <location>
        <begin position="312"/>
        <end position="841"/>
    </location>
</feature>
<evidence type="ECO:0000256" key="3">
    <source>
        <dbReference type="ARBA" id="ARBA00022448"/>
    </source>
</evidence>
<evidence type="ECO:0000256" key="2">
    <source>
        <dbReference type="ARBA" id="ARBA00010993"/>
    </source>
</evidence>
<dbReference type="Ensembl" id="ENSCLMT00005029636.1">
    <property type="protein sequence ID" value="ENSCLMP00005028375.1"/>
    <property type="gene ID" value="ENSCLMG00005013816.1"/>
</dbReference>
<dbReference type="InterPro" id="IPR016152">
    <property type="entry name" value="PTrfase/Anion_transptr"/>
</dbReference>
<feature type="transmembrane region" description="Helical" evidence="11">
    <location>
        <begin position="523"/>
        <end position="540"/>
    </location>
</feature>
<dbReference type="PANTHER" id="PTHR11453:SF14">
    <property type="entry name" value="ANION EXCHANGE PROTEIN 2"/>
    <property type="match status" value="1"/>
</dbReference>
<organism evidence="15 16">
    <name type="scientific">Cyclopterus lumpus</name>
    <name type="common">Lumpsucker</name>
    <dbReference type="NCBI Taxonomy" id="8103"/>
    <lineage>
        <taxon>Eukaryota</taxon>
        <taxon>Metazoa</taxon>
        <taxon>Chordata</taxon>
        <taxon>Craniata</taxon>
        <taxon>Vertebrata</taxon>
        <taxon>Euteleostomi</taxon>
        <taxon>Actinopterygii</taxon>
        <taxon>Neopterygii</taxon>
        <taxon>Teleostei</taxon>
        <taxon>Neoteleostei</taxon>
        <taxon>Acanthomorphata</taxon>
        <taxon>Eupercaria</taxon>
        <taxon>Perciformes</taxon>
        <taxon>Cottioidei</taxon>
        <taxon>Cottales</taxon>
        <taxon>Cyclopteridae</taxon>
        <taxon>Cyclopterus</taxon>
    </lineage>
</organism>
<dbReference type="PRINTS" id="PR00165">
    <property type="entry name" value="ANIONEXCHNGR"/>
</dbReference>
<dbReference type="GO" id="GO:0016324">
    <property type="term" value="C:apical plasma membrane"/>
    <property type="evidence" value="ECO:0007669"/>
    <property type="project" value="TreeGrafter"/>
</dbReference>
<dbReference type="Gene3D" id="1.10.287.570">
    <property type="entry name" value="Helical hairpin bin"/>
    <property type="match status" value="1"/>
</dbReference>
<dbReference type="GO" id="GO:0016323">
    <property type="term" value="C:basolateral plasma membrane"/>
    <property type="evidence" value="ECO:0007669"/>
    <property type="project" value="TreeGrafter"/>
</dbReference>
<evidence type="ECO:0000256" key="9">
    <source>
        <dbReference type="ARBA" id="ARBA00023136"/>
    </source>
</evidence>
<evidence type="ECO:0000256" key="6">
    <source>
        <dbReference type="ARBA" id="ARBA00022692"/>
    </source>
</evidence>
<evidence type="ECO:0000256" key="4">
    <source>
        <dbReference type="ARBA" id="ARBA00022475"/>
    </source>
</evidence>
<dbReference type="InterPro" id="IPR018241">
    <property type="entry name" value="Anion_exchange_CS"/>
</dbReference>
<comment type="catalytic activity">
    <reaction evidence="10">
        <text>hydrogencarbonate(in) + chloride(out) = hydrogencarbonate(out) + chloride(in)</text>
        <dbReference type="Rhea" id="RHEA:72363"/>
        <dbReference type="ChEBI" id="CHEBI:17544"/>
        <dbReference type="ChEBI" id="CHEBI:17996"/>
    </reaction>
</comment>
<protein>
    <recommendedName>
        <fullName evidence="11">Anion exchange protein</fullName>
    </recommendedName>
</protein>
<evidence type="ECO:0000256" key="5">
    <source>
        <dbReference type="ARBA" id="ARBA00022681"/>
    </source>
</evidence>
<feature type="transmembrane region" description="Helical" evidence="11">
    <location>
        <begin position="426"/>
        <end position="451"/>
    </location>
</feature>
<feature type="transmembrane region" description="Helical" evidence="11">
    <location>
        <begin position="341"/>
        <end position="362"/>
    </location>
</feature>
<feature type="transmembrane region" description="Helical" evidence="11">
    <location>
        <begin position="785"/>
        <end position="803"/>
    </location>
</feature>
<evidence type="ECO:0000313" key="15">
    <source>
        <dbReference type="Ensembl" id="ENSCLMP00005028375.1"/>
    </source>
</evidence>
<dbReference type="AlphaFoldDB" id="A0A8C2ZJW4"/>
<feature type="transmembrane region" description="Helical" evidence="11">
    <location>
        <begin position="653"/>
        <end position="677"/>
    </location>
</feature>
<keyword evidence="7 11" id="KW-1133">Transmembrane helix</keyword>
<dbReference type="GO" id="GO:0005452">
    <property type="term" value="F:solute:inorganic anion antiporter activity"/>
    <property type="evidence" value="ECO:0007669"/>
    <property type="project" value="InterPro"/>
</dbReference>
<dbReference type="GO" id="GO:0015701">
    <property type="term" value="P:bicarbonate transport"/>
    <property type="evidence" value="ECO:0007669"/>
    <property type="project" value="TreeGrafter"/>
</dbReference>
<dbReference type="InterPro" id="IPR013769">
    <property type="entry name" value="Band3_cytoplasmic_dom"/>
</dbReference>
<comment type="similarity">
    <text evidence="2 11">Belongs to the anion exchanger (TC 2.A.31) family.</text>
</comment>
<feature type="region of interest" description="Disordered" evidence="12">
    <location>
        <begin position="287"/>
        <end position="311"/>
    </location>
</feature>
<keyword evidence="9 11" id="KW-0472">Membrane</keyword>
<dbReference type="GO" id="GO:0051453">
    <property type="term" value="P:regulation of intracellular pH"/>
    <property type="evidence" value="ECO:0007669"/>
    <property type="project" value="TreeGrafter"/>
</dbReference>
<proteinExistence type="inferred from homology"/>
<feature type="transmembrane region" description="Helical" evidence="11">
    <location>
        <begin position="458"/>
        <end position="479"/>
    </location>
</feature>
<keyword evidence="4" id="KW-1003">Cell membrane</keyword>
<dbReference type="FunFam" id="3.40.930.10:FF:000020">
    <property type="entry name" value="Anion exchange protein"/>
    <property type="match status" value="1"/>
</dbReference>
<feature type="transmembrane region" description="Helical" evidence="11">
    <location>
        <begin position="613"/>
        <end position="632"/>
    </location>
</feature>
<feature type="transmembrane region" description="Helical" evidence="11">
    <location>
        <begin position="735"/>
        <end position="755"/>
    </location>
</feature>
<dbReference type="FunFam" id="1.10.287.570:FF:000001">
    <property type="entry name" value="Anion exchange protein"/>
    <property type="match status" value="1"/>
</dbReference>
<keyword evidence="3 11" id="KW-0813">Transport</keyword>
<name>A0A8C2ZJW4_CYCLU</name>
<feature type="transmembrane region" description="Helical" evidence="11">
    <location>
        <begin position="809"/>
        <end position="826"/>
    </location>
</feature>
<dbReference type="Pfam" id="PF00955">
    <property type="entry name" value="HCO3_cotransp"/>
    <property type="match status" value="1"/>
</dbReference>
<dbReference type="SUPFAM" id="SSF55804">
    <property type="entry name" value="Phoshotransferase/anion transport protein"/>
    <property type="match status" value="1"/>
</dbReference>
<dbReference type="Gene3D" id="3.40.930.10">
    <property type="entry name" value="Mannitol-specific EII, Chain A"/>
    <property type="match status" value="2"/>
</dbReference>
<dbReference type="NCBIfam" id="TIGR00834">
    <property type="entry name" value="ae"/>
    <property type="match status" value="1"/>
</dbReference>
<dbReference type="Proteomes" id="UP000694565">
    <property type="component" value="Unplaced"/>
</dbReference>
<keyword evidence="8 11" id="KW-0406">Ion transport</keyword>
<keyword evidence="6 11" id="KW-0812">Transmembrane</keyword>
<dbReference type="InterPro" id="IPR003020">
    <property type="entry name" value="HCO3_transpt_euk"/>
</dbReference>
<reference evidence="15" key="1">
    <citation type="submission" date="2025-08" db="UniProtKB">
        <authorList>
            <consortium name="Ensembl"/>
        </authorList>
    </citation>
    <scope>IDENTIFICATION</scope>
</reference>
<dbReference type="Pfam" id="PF07565">
    <property type="entry name" value="Band_3_cyto"/>
    <property type="match status" value="2"/>
</dbReference>
<dbReference type="GO" id="GO:0008509">
    <property type="term" value="F:monoatomic anion transmembrane transporter activity"/>
    <property type="evidence" value="ECO:0007669"/>
    <property type="project" value="InterPro"/>
</dbReference>
<evidence type="ECO:0000259" key="13">
    <source>
        <dbReference type="Pfam" id="PF00955"/>
    </source>
</evidence>
<feature type="transmembrane region" description="Helical" evidence="11">
    <location>
        <begin position="383"/>
        <end position="406"/>
    </location>
</feature>
<dbReference type="InterPro" id="IPR011531">
    <property type="entry name" value="HCO3_transpt-like_TM_dom"/>
</dbReference>
<evidence type="ECO:0000256" key="1">
    <source>
        <dbReference type="ARBA" id="ARBA00004651"/>
    </source>
</evidence>
<dbReference type="PROSITE" id="PS00219">
    <property type="entry name" value="ANION_EXCHANGER_1"/>
    <property type="match status" value="1"/>
</dbReference>
<keyword evidence="5" id="KW-0039">Anion exchange</keyword>
<feature type="region of interest" description="Disordered" evidence="12">
    <location>
        <begin position="1"/>
        <end position="34"/>
    </location>
</feature>
<accession>A0A8C2ZJW4</accession>
<keyword evidence="16" id="KW-1185">Reference proteome</keyword>
<comment type="subcellular location">
    <subcellularLocation>
        <location evidence="1">Cell membrane</location>
        <topology evidence="1">Multi-pass membrane protein</topology>
    </subcellularLocation>
    <subcellularLocation>
        <location evidence="11">Membrane</location>
        <topology evidence="11">Multi-pass membrane protein</topology>
    </subcellularLocation>
</comment>
<evidence type="ECO:0000256" key="10">
    <source>
        <dbReference type="ARBA" id="ARBA00049347"/>
    </source>
</evidence>
<reference evidence="15" key="2">
    <citation type="submission" date="2025-09" db="UniProtKB">
        <authorList>
            <consortium name="Ensembl"/>
        </authorList>
    </citation>
    <scope>IDENTIFICATION</scope>
</reference>
<dbReference type="InterPro" id="IPR001717">
    <property type="entry name" value="Anion_exchange"/>
</dbReference>
<evidence type="ECO:0000256" key="11">
    <source>
        <dbReference type="RuleBase" id="RU362035"/>
    </source>
</evidence>
<dbReference type="PRINTS" id="PR01231">
    <property type="entry name" value="HCO3TRNSPORT"/>
</dbReference>